<proteinExistence type="predicted"/>
<evidence type="ECO:0000313" key="1">
    <source>
        <dbReference type="EMBL" id="AZQ44864.1"/>
    </source>
</evidence>
<protein>
    <recommendedName>
        <fullName evidence="3">DUF1828 domain-containing protein</fullName>
    </recommendedName>
</protein>
<dbReference type="OrthoDB" id="930585at2"/>
<sequence>MTNLEKIVMNVRQCFDQLWSFKLRGTDTIEISTPYSTTTSKFVSIYVTERGGKFIVSDGGLLNSEAYESEIDYENQCLLKILYHFEAFYEVKRTQDKKGVKHYYMTTQKENLIPNMVYEMAQFVSMCASAATVQFEDPKEIEERNSFRTKATSYISSNFKKYEPKFRAPLDKEEFRSVRFSVLMERRNRLNLISYVTGSTAANFRNSIARANMNFEIASASKYNDYIDNKIVLVNNTADGFVLKQIGKQLNILEEHTGQEAVQWSEREKLLAVLN</sequence>
<dbReference type="EMBL" id="CP034549">
    <property type="protein sequence ID" value="AZQ44864.1"/>
    <property type="molecule type" value="Genomic_DNA"/>
</dbReference>
<gene>
    <name evidence="1" type="ORF">EJ995_11725</name>
</gene>
<accession>A0A3S9N0F9</accession>
<evidence type="ECO:0000313" key="2">
    <source>
        <dbReference type="Proteomes" id="UP000279600"/>
    </source>
</evidence>
<dbReference type="AlphaFoldDB" id="A0A3S9N0F9"/>
<dbReference type="KEGG" id="noj:EJ995_11725"/>
<name>A0A3S9N0F9_9FLAO</name>
<keyword evidence="2" id="KW-1185">Reference proteome</keyword>
<organism evidence="1 2">
    <name type="scientific">Nonlabens ponticola</name>
    <dbReference type="NCBI Taxonomy" id="2496866"/>
    <lineage>
        <taxon>Bacteria</taxon>
        <taxon>Pseudomonadati</taxon>
        <taxon>Bacteroidota</taxon>
        <taxon>Flavobacteriia</taxon>
        <taxon>Flavobacteriales</taxon>
        <taxon>Flavobacteriaceae</taxon>
        <taxon>Nonlabens</taxon>
    </lineage>
</organism>
<dbReference type="Proteomes" id="UP000279600">
    <property type="component" value="Chromosome"/>
</dbReference>
<dbReference type="RefSeq" id="WP_126448579.1">
    <property type="nucleotide sequence ID" value="NZ_CP034549.1"/>
</dbReference>
<reference evidence="1 2" key="1">
    <citation type="submission" date="2018-12" db="EMBL/GenBank/DDBJ databases">
        <title>Complete genome of Nonlabens sp. MJ115.</title>
        <authorList>
            <person name="Choi H.S."/>
            <person name="Jung J."/>
        </authorList>
    </citation>
    <scope>NUCLEOTIDE SEQUENCE [LARGE SCALE GENOMIC DNA]</scope>
    <source>
        <strain evidence="1 2">MJ115</strain>
    </source>
</reference>
<evidence type="ECO:0008006" key="3">
    <source>
        <dbReference type="Google" id="ProtNLM"/>
    </source>
</evidence>